<keyword evidence="1" id="KW-0732">Signal</keyword>
<sequence>MKRVFFFFLLVLQGAVFAKESPKFAVSEIPADLMKDVNVVYREDQSIFTIQTRSKATHRVYTVVTILNPNGKSHASEDIGYDKLSKITTLRATVYDAMGFVVSRLKNSDIYDQSGYDGVTLFSDNRFKSIDLSQGTYPYTVEIEYEVEYKFLFFVPSFYVQGDEKVSVQHGLYTLNYAPGLAPRYKATNIAQPPHVEHRPDGSGSISFEFKNIKPLELEAYSKTQYQFQYVQAGPTDFEYDSYIGTMDSWDSFGKWINSLNKGRDVLSDETKRKIRSLAEKGKTDEEKIKILYEYLQGKTRYVSIQLGIGGFQPFEASVVDQTGYGDCKALSNYMVAMLKEVGIKANYVLIRAGKNEGEIDPLFPTSQFNHAIACVPMQRDTLWLECTSQTNPFGYQGRFTGDRKALMITDNGAKVVNTVHYPAEKNIQSRTGEVFLLPTGDATAKVKTTYSGLQYENDNLNFILDDQADDQKKWLQKTIDIPSFDVKSFSIKNHKDKIPSAVVSVDLDLKRFATVSGKRVFVTPNLMNRSTSIPEKVETRKTNVVLKMPFIDLDTIRYHLPEGIYPEFTPKPVTLKSRFGEYEASFTIEQNNVIYIRRLKMNKGVYPPESYAELIDFYKSLNRADATKIVFLSKT</sequence>
<name>A0ABS1KR16_9BACT</name>
<evidence type="ECO:0000256" key="1">
    <source>
        <dbReference type="SAM" id="SignalP"/>
    </source>
</evidence>
<proteinExistence type="predicted"/>
<dbReference type="Gene3D" id="3.10.620.30">
    <property type="match status" value="1"/>
</dbReference>
<feature type="domain" description="Transglutaminase-like" evidence="2">
    <location>
        <begin position="277"/>
        <end position="379"/>
    </location>
</feature>
<dbReference type="SUPFAM" id="SSF54001">
    <property type="entry name" value="Cysteine proteinases"/>
    <property type="match status" value="1"/>
</dbReference>
<dbReference type="EMBL" id="JAERRB010000003">
    <property type="protein sequence ID" value="MBL0741814.1"/>
    <property type="molecule type" value="Genomic_DNA"/>
</dbReference>
<dbReference type="Gene3D" id="2.60.40.3140">
    <property type="match status" value="1"/>
</dbReference>
<protein>
    <submittedName>
        <fullName evidence="4">DUF3857 domain-containing protein</fullName>
    </submittedName>
</protein>
<reference evidence="4 5" key="1">
    <citation type="submission" date="2021-01" db="EMBL/GenBank/DDBJ databases">
        <title>Chryseolinea sp. Jin1 Genome sequencing and assembly.</title>
        <authorList>
            <person name="Kim I."/>
        </authorList>
    </citation>
    <scope>NUCLEOTIDE SEQUENCE [LARGE SCALE GENOMIC DNA]</scope>
    <source>
        <strain evidence="4 5">Jin1</strain>
    </source>
</reference>
<accession>A0ABS1KR16</accession>
<evidence type="ECO:0000259" key="3">
    <source>
        <dbReference type="Pfam" id="PF12969"/>
    </source>
</evidence>
<evidence type="ECO:0000259" key="2">
    <source>
        <dbReference type="Pfam" id="PF01841"/>
    </source>
</evidence>
<dbReference type="InterPro" id="IPR038765">
    <property type="entry name" value="Papain-like_cys_pep_sf"/>
</dbReference>
<dbReference type="Gene3D" id="2.60.120.1130">
    <property type="match status" value="1"/>
</dbReference>
<dbReference type="InterPro" id="IPR002931">
    <property type="entry name" value="Transglutaminase-like"/>
</dbReference>
<evidence type="ECO:0000313" key="5">
    <source>
        <dbReference type="Proteomes" id="UP000613030"/>
    </source>
</evidence>
<feature type="signal peptide" evidence="1">
    <location>
        <begin position="1"/>
        <end position="18"/>
    </location>
</feature>
<comment type="caution">
    <text evidence="4">The sequence shown here is derived from an EMBL/GenBank/DDBJ whole genome shotgun (WGS) entry which is preliminary data.</text>
</comment>
<dbReference type="Pfam" id="PF12969">
    <property type="entry name" value="DUF3857"/>
    <property type="match status" value="1"/>
</dbReference>
<organism evidence="4 5">
    <name type="scientific">Chryseolinea lacunae</name>
    <dbReference type="NCBI Taxonomy" id="2801331"/>
    <lineage>
        <taxon>Bacteria</taxon>
        <taxon>Pseudomonadati</taxon>
        <taxon>Bacteroidota</taxon>
        <taxon>Cytophagia</taxon>
        <taxon>Cytophagales</taxon>
        <taxon>Fulvivirgaceae</taxon>
        <taxon>Chryseolinea</taxon>
    </lineage>
</organism>
<gene>
    <name evidence="4" type="ORF">JI741_11325</name>
</gene>
<feature type="chain" id="PRO_5045204770" evidence="1">
    <location>
        <begin position="19"/>
        <end position="636"/>
    </location>
</feature>
<dbReference type="RefSeq" id="WP_202009340.1">
    <property type="nucleotide sequence ID" value="NZ_JAERRB010000003.1"/>
</dbReference>
<dbReference type="Pfam" id="PF01841">
    <property type="entry name" value="Transglut_core"/>
    <property type="match status" value="1"/>
</dbReference>
<keyword evidence="5" id="KW-1185">Reference proteome</keyword>
<evidence type="ECO:0000313" key="4">
    <source>
        <dbReference type="EMBL" id="MBL0741814.1"/>
    </source>
</evidence>
<dbReference type="InterPro" id="IPR024618">
    <property type="entry name" value="DUF3857"/>
</dbReference>
<dbReference type="Proteomes" id="UP000613030">
    <property type="component" value="Unassembled WGS sequence"/>
</dbReference>
<feature type="domain" description="DUF3857" evidence="3">
    <location>
        <begin position="55"/>
        <end position="216"/>
    </location>
</feature>